<sequence length="154" mass="16793">MGLLIGKNLDSMLHGTGIKTDTSQNKQEDGVTLAPEDTLPFLECYCSGHCPEGAVNNTCKTNGHCFAIIEEDENGEITLASGCMKYEGFSKSTGSGYGQLNAGRTDFVQSRFATHITLRLAQSRLRDSFEGGIRWIAVLISMAILHNEVMIILF</sequence>
<organism evidence="1 2">
    <name type="scientific">Sphaerodactylus townsendi</name>
    <dbReference type="NCBI Taxonomy" id="933632"/>
    <lineage>
        <taxon>Eukaryota</taxon>
        <taxon>Metazoa</taxon>
        <taxon>Chordata</taxon>
        <taxon>Craniata</taxon>
        <taxon>Vertebrata</taxon>
        <taxon>Euteleostomi</taxon>
        <taxon>Lepidosauria</taxon>
        <taxon>Squamata</taxon>
        <taxon>Bifurcata</taxon>
        <taxon>Gekkota</taxon>
        <taxon>Sphaerodactylidae</taxon>
        <taxon>Sphaerodactylus</taxon>
    </lineage>
</organism>
<evidence type="ECO:0000313" key="1">
    <source>
        <dbReference type="EMBL" id="KAH8001432.1"/>
    </source>
</evidence>
<comment type="caution">
    <text evidence="1">The sequence shown here is derived from an EMBL/GenBank/DDBJ whole genome shotgun (WGS) entry which is preliminary data.</text>
</comment>
<protein>
    <submittedName>
        <fullName evidence="1">Uncharacterized protein</fullName>
    </submittedName>
</protein>
<reference evidence="1" key="1">
    <citation type="submission" date="2021-08" db="EMBL/GenBank/DDBJ databases">
        <title>The first chromosome-level gecko genome reveals the dynamic sex chromosomes of Neotropical dwarf geckos (Sphaerodactylidae: Sphaerodactylus).</title>
        <authorList>
            <person name="Pinto B.J."/>
            <person name="Keating S.E."/>
            <person name="Gamble T."/>
        </authorList>
    </citation>
    <scope>NUCLEOTIDE SEQUENCE</scope>
    <source>
        <strain evidence="1">TG3544</strain>
    </source>
</reference>
<dbReference type="EMBL" id="CM037621">
    <property type="protein sequence ID" value="KAH8001432.1"/>
    <property type="molecule type" value="Genomic_DNA"/>
</dbReference>
<accession>A0ACB8F7P9</accession>
<dbReference type="Proteomes" id="UP000827872">
    <property type="component" value="Linkage Group LG08"/>
</dbReference>
<evidence type="ECO:0000313" key="2">
    <source>
        <dbReference type="Proteomes" id="UP000827872"/>
    </source>
</evidence>
<gene>
    <name evidence="1" type="ORF">K3G42_006863</name>
</gene>
<keyword evidence="2" id="KW-1185">Reference proteome</keyword>
<proteinExistence type="predicted"/>
<name>A0ACB8F7P9_9SAUR</name>